<reference evidence="3 4" key="1">
    <citation type="submission" date="2015-09" db="EMBL/GenBank/DDBJ databases">
        <title>Trachymyrmex cornetzi WGS genome.</title>
        <authorList>
            <person name="Nygaard S."/>
            <person name="Hu H."/>
            <person name="Boomsma J."/>
            <person name="Zhang G."/>
        </authorList>
    </citation>
    <scope>NUCLEOTIDE SEQUENCE [LARGE SCALE GENOMIC DNA]</scope>
    <source>
        <strain evidence="3">Tcor2-1</strain>
        <tissue evidence="3">Whole body</tissue>
    </source>
</reference>
<protein>
    <recommendedName>
        <fullName evidence="2">Ig-like domain-containing protein</fullName>
    </recommendedName>
</protein>
<keyword evidence="4" id="KW-1185">Reference proteome</keyword>
<feature type="coiled-coil region" evidence="1">
    <location>
        <begin position="2268"/>
        <end position="2298"/>
    </location>
</feature>
<feature type="coiled-coil region" evidence="1">
    <location>
        <begin position="2955"/>
        <end position="2982"/>
    </location>
</feature>
<dbReference type="GO" id="GO:0001669">
    <property type="term" value="C:acrosomal vesicle"/>
    <property type="evidence" value="ECO:0007669"/>
    <property type="project" value="TreeGrafter"/>
</dbReference>
<dbReference type="InterPro" id="IPR010857">
    <property type="entry name" value="Sp38-bd"/>
</dbReference>
<dbReference type="SMART" id="SM00409">
    <property type="entry name" value="IG"/>
    <property type="match status" value="1"/>
</dbReference>
<dbReference type="PROSITE" id="PS50835">
    <property type="entry name" value="IG_LIKE"/>
    <property type="match status" value="1"/>
</dbReference>
<dbReference type="PANTHER" id="PTHR15443:SF6">
    <property type="entry name" value="IG-LIKE DOMAIN-CONTAINING PROTEIN"/>
    <property type="match status" value="1"/>
</dbReference>
<evidence type="ECO:0000313" key="4">
    <source>
        <dbReference type="Proteomes" id="UP000078492"/>
    </source>
</evidence>
<evidence type="ECO:0000259" key="2">
    <source>
        <dbReference type="PROSITE" id="PS50835"/>
    </source>
</evidence>
<dbReference type="GO" id="GO:0007339">
    <property type="term" value="P:binding of sperm to zona pellucida"/>
    <property type="evidence" value="ECO:0007669"/>
    <property type="project" value="InterPro"/>
</dbReference>
<name>A0A151J2S2_9HYME</name>
<dbReference type="CDD" id="cd00185">
    <property type="entry name" value="TNFRSF"/>
    <property type="match status" value="1"/>
</dbReference>
<dbReference type="InterPro" id="IPR007110">
    <property type="entry name" value="Ig-like_dom"/>
</dbReference>
<gene>
    <name evidence="3" type="ORF">ALC57_11382</name>
</gene>
<dbReference type="PANTHER" id="PTHR15443">
    <property type="entry name" value="ZONA PELLUCIDA BINDING PROTEIN SP38"/>
    <property type="match status" value="1"/>
</dbReference>
<organism evidence="3 4">
    <name type="scientific">Trachymyrmex cornetzi</name>
    <dbReference type="NCBI Taxonomy" id="471704"/>
    <lineage>
        <taxon>Eukaryota</taxon>
        <taxon>Metazoa</taxon>
        <taxon>Ecdysozoa</taxon>
        <taxon>Arthropoda</taxon>
        <taxon>Hexapoda</taxon>
        <taxon>Insecta</taxon>
        <taxon>Pterygota</taxon>
        <taxon>Neoptera</taxon>
        <taxon>Endopterygota</taxon>
        <taxon>Hymenoptera</taxon>
        <taxon>Apocrita</taxon>
        <taxon>Aculeata</taxon>
        <taxon>Formicoidea</taxon>
        <taxon>Formicidae</taxon>
        <taxon>Myrmicinae</taxon>
        <taxon>Trachymyrmex</taxon>
    </lineage>
</organism>
<dbReference type="SMART" id="SM01411">
    <property type="entry name" value="Ephrin_rec_like"/>
    <property type="match status" value="1"/>
</dbReference>
<dbReference type="GO" id="GO:0001675">
    <property type="term" value="P:acrosome assembly"/>
    <property type="evidence" value="ECO:0007669"/>
    <property type="project" value="TreeGrafter"/>
</dbReference>
<accession>A0A151J2S2</accession>
<proteinExistence type="predicted"/>
<feature type="domain" description="Ig-like" evidence="2">
    <location>
        <begin position="3274"/>
        <end position="3389"/>
    </location>
</feature>
<dbReference type="CDD" id="cd00096">
    <property type="entry name" value="Ig"/>
    <property type="match status" value="1"/>
</dbReference>
<dbReference type="STRING" id="471704.A0A151J2S2"/>
<dbReference type="Gene3D" id="2.60.40.10">
    <property type="entry name" value="Immunoglobulins"/>
    <property type="match status" value="1"/>
</dbReference>
<dbReference type="GO" id="GO:0005576">
    <property type="term" value="C:extracellular region"/>
    <property type="evidence" value="ECO:0007669"/>
    <property type="project" value="InterPro"/>
</dbReference>
<keyword evidence="1" id="KW-0175">Coiled coil</keyword>
<dbReference type="InterPro" id="IPR036179">
    <property type="entry name" value="Ig-like_dom_sf"/>
</dbReference>
<dbReference type="InterPro" id="IPR013783">
    <property type="entry name" value="Ig-like_fold"/>
</dbReference>
<dbReference type="Gene3D" id="2.10.50.10">
    <property type="entry name" value="Tumor Necrosis Factor Receptor, subunit A, domain 2"/>
    <property type="match status" value="1"/>
</dbReference>
<dbReference type="GO" id="GO:0002199">
    <property type="term" value="C:zona pellucida receptor complex"/>
    <property type="evidence" value="ECO:0007669"/>
    <property type="project" value="TreeGrafter"/>
</dbReference>
<dbReference type="Proteomes" id="UP000078492">
    <property type="component" value="Unassembled WGS sequence"/>
</dbReference>
<dbReference type="EMBL" id="KQ980353">
    <property type="protein sequence ID" value="KYN16352.1"/>
    <property type="molecule type" value="Genomic_DNA"/>
</dbReference>
<evidence type="ECO:0000256" key="1">
    <source>
        <dbReference type="SAM" id="Coils"/>
    </source>
</evidence>
<dbReference type="SUPFAM" id="SSF48726">
    <property type="entry name" value="Immunoglobulin"/>
    <property type="match status" value="1"/>
</dbReference>
<sequence length="3813" mass="431853">MINKYNRQSLGNQIEGFPQNKKILNNLKRSLRKRKKHVKNSNNKIVNRWNNYTGNNDINEEDTSLNAARFPIWQVLESTLAVINLDSTTNPSIMETEIINQPLLAFEKPPSQLENLDHSMDKAIFPVARRYPNSRRLLDLNASNKNLILSRIASPKSEITVNVQSPAFKGLNNKISNKRYLLVPVSKNLYVLKNVRESSRTGVDGIIIPKRYKLLEKDKDNATSAILSFKAHMHHDVKDVGRAYLQRGNLHLFDHDMNYLYSTLESRVYKENENPTENPAWPTHLDFLYPDITFQTDPNLIDVTSKISEEQVVSPVPDYENISLVDINLRGRINFYDLSTLSSPSSFDISDYDVTSKKIANHGQLSTLSAAKLNEVNPIQQNSRNYGNSLKYSFGVELTTTDFRDTFDTLDEYIYTPATLENVEIDLINNKEVFDTPQSREDDPKFLTESNEDKSITDFIDDTSTQYRVAFDASANEDNTFFPNITNCFVNNGILNSQDIDNQEYGISISSEYNNKMSTHFNDFYYNNRSIDEVLFTNYITKVDLFLNKEDYVTSAPLLLNTDKWPLKKAQSNVENSNALLMAIKPLSSELQKLLSAIQLVNQSISNVQSRLCDKKNVGSARTERESKNRNATNITKLVDKVDYYDSDFSTKSFNNQSLDKRRIEIEGKSVAEHDVKIRRTIFLNKFMTPFHKRKSSISDLEVQNSRKNFLKKRKLSEREFSKSGDRLPHSRFNRNLKSLTKNYKTRMKPIQQFSGLKKMKRTTTPILRLPYSIKSDISSENFTGDGQNHQENDQINRSIISPDNTPSLNISAKKDNSAHFLSDDKQDLTQRNVKRAMLNEISGSGKEKKFHPTDPQFYKEATAYLDILGLLGKTKNVEYATDVWTTQKLMESLPPLIFTTTEFFVSTLTFLPYFTEAPTITASKILSLTQSSVMLSTSIIPMSTTLPLLYMTELTMEETAISITDLTITPVVAITTEVSEISITIPMIENFTIKSVMLLTPFLEVTKTSIEEISSLIAVTVVTEEKIGETPLFRTTQTELMIETTTSTVAVLTTLTITKPQTTTSKSTVGENITLHEAESTTAIASSTTLTSLKTKTTEISTTSKTSTITEILFIKTTITEILPINKTVTTAETPTTIETSTASKILTISTIPTTIVTTTTETLTSTEILTTYKTPIIKETTGAKTITSKTLTPIKTKITIETSSITEISTSIEITKITEILTTNKSTTTVETSISIETLKASEIPTISTIPTTTATTMKTFTKISTTYKTSVIKETTSAETLTSIKTSTPIEKTTTETSTIIEISTTIETTTISKILTITDILTTTETAFTEISTTSEISMISTIPTITETTVITKTLTSTEIIATTKIPTIKKTVSTKGLTPTITETPSSTEIQIITEILTITESLGSTEIPVTSTTSITTVFFTTSESTTSSVTTSPKEFFPTSTLTTLTTIITTETAETILISSTTSIITLLQTLITNTTLSETPCTTISSMFLTTTKGAVTTSFKTAVSTTSLKVTTTTPLSLVTSTISSEMPNTTLSTFLIEETTASLTPMTVSSFETLHTKAALPIPTTVSTIEMFLTISSILTVNATVFSTTPSTITEEILKSTISLLTYLTVTTPSITQISIKPIMMDNGTTAYETTSTLVTSFLLTETIEGTTSSVIEYEETKESEKYYETTREEIATVTSTAKLTTTEQSEKYETTREEIATVTSTAKLTTTERTITWITTKEITIIEETTPIMFFTISFSVETTSEATSPVIETIILTTITEETLLIEKIVTVTPEAMIEEMSSLSEVTLISIETSTIPIIETSITSTSLVLTTAATTALLLEEIATEITETSLITTITTTATLSPTTKRPEYATILEAAITVTLAPFSEFILSIIITSETPVITLEVISTLPKTVSEEFTMSTTESPSITYATQISILLIETTIYPIVSISAEPTEESLEAETEYYVAKEPFYEEEYEEYEEYDTEIPTNRWYYYDEYETTTKETAVTEKYTKLLKEKTTSPPFIEGTTTSLYKIKTSEFTKYLTHSEAASTYINVTSTVATSGISYTEKITSTSTLETSTLTIVENVTTVKIETELTASAASKEVKSTTMWLTFGSTEEYTLPSSTTFKIPTESLEYLTIPPKYMDVERFTRIWLTSPKFITKPKEIPKIVLKKTTIPEQVSETETAVEKLTSFFISSALTTLPEREVIEVYLTTMSTAPSEMEGIIKTAYEVTTSAMMGEETIPSVTPFITSEAETEPVFPTMSKTVEWEQKEQLLQRLDNLKQHEKEMAEREERLKEKEKQWDIEKKKRRKMMQHTSVTYALEETVIPYTIQKSTSITYITKEIEEMQITDYITLTPYVTTSIMDLYNIGLASIETTTSYATKEMYTVSYVFETTPFSITEEIISMIYTMEKTEEVIEETTFTPYVTEEIEEAPYTTERSTSITYLIEEIEEMQITDYVTFTPYITTFVVDLYSIGLATIETTTPYTIREIYTTSYVTLYSEPLFVSSTITSPITLVTDKFITLPITTFSERLEEISATSVTTPTWYTTEETYIATYTDIYGKPLFTSPELEFTITLSTMTISTTTEKSMLTSLSTPVPPTERTTIKAQLTTQIKSITEKKENQTTTKIGPTRHTEMKGIEEKKQITYIPEKTVTQEEEEIMTKRVCLNVLENTTIPFDKRRRDIVTKKICLPYFLEKNEEKESVGRLSRRLLALPSTKKIKRPRWNVPLNFRHRRREKETTRKIDNLQLSDYEWLSNNTTKPLQYFKGFTRIYRKMKKFPKKIAMQNNTTNDFQNSTSLYEQHVFDHHESVFQPTATFMLDSKKYGKKNAFFRYNLITTRKSDCYVDDKASVRKRDVSSIENNERFWSKKNTANISNEKATTAAEEDEIYTVNVLHLNYDEDKQTHEVISAKPDEDELTTILFESNDGIYVTEFEKDKKITTPNYKIEEKNEDDEISDKMEKKIEEYNDYIEDLIEDYMNYKEHETSTQTYDGRLLDNGNKDKRMTENEKELLNQTWPTEKDTMYHLGGTKLWELDFVTEPSVELCTTTDKSKIIVGSITRTTCFDVVLKRKDKIKSNISYYKRHLNNNRITKHVSIEKRDASLENITGMNALRYELRTTQPRMVAKKLKRESQKHKPNHYKQESFDKKRIVRLNDFRCTSEDSTVKNRKLCIANANKLKRQIVRHEDTNKHKKKQLAKSRTSQNLHSLYNTDNGVVNKKNAYRKTTTANQYLQVGTSFSLDEIKALNCSEYKEIQDKIVISMDSDMEEVREFPQPHYNTESLKGQKYIKLEELEDNLKSNSELYSDNDVISLPGLNLNLPCNQDGNGITWLSSISRPSYTWKRTDGIALFGFVTENGDLELRNVNAKDTGNYTCVMTYMSPDNEESVETTYEIHLQVVTLPRYIVHGENRYHVRSCDEGDLDVLVTYLPPKLNNIICEADVCNAYVLTPSCSRSQITVNILLVPTHIVKLMTVDPKRCNVFCLKAIQDKLSLILSKNLQIFLGKTIIFRLPHYEQRLVPIVEKSSFARRKRGKTDANVSAGRSSNIGLFSSCPAGYGLRDTHCVPCDVGTYSEDGISHCKRCSPGTYQPNHGARVCRTCTNPTTKGCYNMLWNSFSAVMVTLASIGAMLSICLLSLWIICCAKKKFCVKRIAGLIIRENTFEGEKHVEEQSLIKANENEDQQWDSEYKAKKKKGKLYLHEDEWGSHRIKNVPIISPDSYRSHEDYNNRKHLLIYKHMKSSEILLLYINIIQSGHVVKDRAYQNVILIHDILDMTTDGGQGCQIILTEPERSLRLLRVESPIYKYMRKATFAGFT</sequence>
<evidence type="ECO:0000313" key="3">
    <source>
        <dbReference type="EMBL" id="KYN16352.1"/>
    </source>
</evidence>
<dbReference type="InterPro" id="IPR003599">
    <property type="entry name" value="Ig_sub"/>
</dbReference>